<keyword evidence="6" id="KW-0378">Hydrolase</keyword>
<proteinExistence type="inferred from homology"/>
<evidence type="ECO:0000259" key="15">
    <source>
        <dbReference type="PROSITE" id="PS51066"/>
    </source>
</evidence>
<dbReference type="InterPro" id="IPR000214">
    <property type="entry name" value="Znf_DNA_glyclase/AP_lyase"/>
</dbReference>
<keyword evidence="4" id="KW-0227">DNA damage</keyword>
<dbReference type="PANTHER" id="PTHR42697">
    <property type="entry name" value="ENDONUCLEASE 8"/>
    <property type="match status" value="1"/>
</dbReference>
<dbReference type="Gene3D" id="1.10.8.50">
    <property type="match status" value="1"/>
</dbReference>
<dbReference type="Pfam" id="PF01149">
    <property type="entry name" value="Fapy_DNA_glyco"/>
    <property type="match status" value="1"/>
</dbReference>
<accession>A0ABQ2M9V3</accession>
<dbReference type="PROSITE" id="PS51066">
    <property type="entry name" value="ZF_FPG_2"/>
    <property type="match status" value="1"/>
</dbReference>
<sequence length="325" mass="34562">MPEGHSIHRLARQFSDVFAGERLRVSSPQGRFAAGARLIDGATLTAARAHGKHLFLDFEQDSGTALVLRVHLGLYGAWSFGGDETFRGASSIGAPRRMGETDTFDAPAAPADTAADTAPHTPAHDAGAAPAYAGPPAPVGQVRVRLVSAHGWADLRGPSACEVITPPEAAAVVARLGPDPLVPGTGPEEFLRRVSGRGVALGQLLMDQNVLAGVGNIYRAESLFRQGIDPYLPGRALGREAGSALWQDLVALMNDGVRDGKIITTRPEHRSSKDERGHAAPVWPDNAYYVYQRDGMDCRVCGSTVRLAEMQARKLFWCPGCQVAG</sequence>
<evidence type="ECO:0000313" key="17">
    <source>
        <dbReference type="EMBL" id="GGO48610.1"/>
    </source>
</evidence>
<evidence type="ECO:0000259" key="16">
    <source>
        <dbReference type="PROSITE" id="PS51068"/>
    </source>
</evidence>
<evidence type="ECO:0000256" key="6">
    <source>
        <dbReference type="ARBA" id="ARBA00022801"/>
    </source>
</evidence>
<keyword evidence="3" id="KW-0479">Metal-binding</keyword>
<dbReference type="InterPro" id="IPR012319">
    <property type="entry name" value="FPG_cat"/>
</dbReference>
<reference evidence="18" key="1">
    <citation type="journal article" date="2019" name="Int. J. Syst. Evol. Microbiol.">
        <title>The Global Catalogue of Microorganisms (GCM) 10K type strain sequencing project: providing services to taxonomists for standard genome sequencing and annotation.</title>
        <authorList>
            <consortium name="The Broad Institute Genomics Platform"/>
            <consortium name="The Broad Institute Genome Sequencing Center for Infectious Disease"/>
            <person name="Wu L."/>
            <person name="Ma J."/>
        </authorList>
    </citation>
    <scope>NUCLEOTIDE SEQUENCE [LARGE SCALE GENOMIC DNA]</scope>
    <source>
        <strain evidence="18">CGMCC 1.7064</strain>
    </source>
</reference>
<name>A0ABQ2M9V3_9MICC</name>
<evidence type="ECO:0000256" key="13">
    <source>
        <dbReference type="PROSITE-ProRule" id="PRU00391"/>
    </source>
</evidence>
<feature type="domain" description="FPG-type" evidence="15">
    <location>
        <begin position="289"/>
        <end position="323"/>
    </location>
</feature>
<keyword evidence="12" id="KW-0326">Glycosidase</keyword>
<evidence type="ECO:0000256" key="1">
    <source>
        <dbReference type="ARBA" id="ARBA00009409"/>
    </source>
</evidence>
<dbReference type="InterPro" id="IPR015886">
    <property type="entry name" value="H2TH_FPG"/>
</dbReference>
<dbReference type="SMART" id="SM01232">
    <property type="entry name" value="H2TH"/>
    <property type="match status" value="1"/>
</dbReference>
<dbReference type="InterPro" id="IPR010979">
    <property type="entry name" value="Ribosomal_uS13-like_H2TH"/>
</dbReference>
<keyword evidence="7" id="KW-0862">Zinc</keyword>
<dbReference type="Pfam" id="PF06831">
    <property type="entry name" value="H2TH"/>
    <property type="match status" value="1"/>
</dbReference>
<evidence type="ECO:0000256" key="5">
    <source>
        <dbReference type="ARBA" id="ARBA00022771"/>
    </source>
</evidence>
<comment type="similarity">
    <text evidence="1">Belongs to the FPG family.</text>
</comment>
<organism evidence="17 18">
    <name type="scientific">Citricoccus zhacaiensis</name>
    <dbReference type="NCBI Taxonomy" id="489142"/>
    <lineage>
        <taxon>Bacteria</taxon>
        <taxon>Bacillati</taxon>
        <taxon>Actinomycetota</taxon>
        <taxon>Actinomycetes</taxon>
        <taxon>Micrococcales</taxon>
        <taxon>Micrococcaceae</taxon>
        <taxon>Citricoccus</taxon>
    </lineage>
</organism>
<keyword evidence="10" id="KW-0456">Lyase</keyword>
<keyword evidence="18" id="KW-1185">Reference proteome</keyword>
<feature type="region of interest" description="Disordered" evidence="14">
    <location>
        <begin position="99"/>
        <end position="134"/>
    </location>
</feature>
<dbReference type="CDD" id="cd08970">
    <property type="entry name" value="AcNei1_N"/>
    <property type="match status" value="1"/>
</dbReference>
<comment type="caution">
    <text evidence="17">The sequence shown here is derived from an EMBL/GenBank/DDBJ whole genome shotgun (WGS) entry which is preliminary data.</text>
</comment>
<gene>
    <name evidence="17" type="ORF">GCM10010977_28630</name>
</gene>
<dbReference type="Gene3D" id="3.20.190.10">
    <property type="entry name" value="MutM-like, N-terminal"/>
    <property type="match status" value="1"/>
</dbReference>
<dbReference type="PROSITE" id="PS51068">
    <property type="entry name" value="FPG_CAT"/>
    <property type="match status" value="1"/>
</dbReference>
<dbReference type="EMBL" id="BMLQ01000009">
    <property type="protein sequence ID" value="GGO48610.1"/>
    <property type="molecule type" value="Genomic_DNA"/>
</dbReference>
<evidence type="ECO:0000256" key="11">
    <source>
        <dbReference type="ARBA" id="ARBA00023268"/>
    </source>
</evidence>
<evidence type="ECO:0000256" key="10">
    <source>
        <dbReference type="ARBA" id="ARBA00023239"/>
    </source>
</evidence>
<dbReference type="Proteomes" id="UP000642509">
    <property type="component" value="Unassembled WGS sequence"/>
</dbReference>
<dbReference type="SUPFAM" id="SSF46946">
    <property type="entry name" value="S13-like H2TH domain"/>
    <property type="match status" value="1"/>
</dbReference>
<keyword evidence="5 13" id="KW-0863">Zinc-finger</keyword>
<feature type="domain" description="Formamidopyrimidine-DNA glycosylase catalytic" evidence="16">
    <location>
        <begin position="2"/>
        <end position="93"/>
    </location>
</feature>
<dbReference type="SMART" id="SM00898">
    <property type="entry name" value="Fapy_DNA_glyco"/>
    <property type="match status" value="1"/>
</dbReference>
<evidence type="ECO:0000256" key="12">
    <source>
        <dbReference type="ARBA" id="ARBA00023295"/>
    </source>
</evidence>
<evidence type="ECO:0000313" key="18">
    <source>
        <dbReference type="Proteomes" id="UP000642509"/>
    </source>
</evidence>
<evidence type="ECO:0000256" key="8">
    <source>
        <dbReference type="ARBA" id="ARBA00023125"/>
    </source>
</evidence>
<evidence type="ECO:0000256" key="9">
    <source>
        <dbReference type="ARBA" id="ARBA00023204"/>
    </source>
</evidence>
<dbReference type="SUPFAM" id="SSF81624">
    <property type="entry name" value="N-terminal domain of MutM-like DNA repair proteins"/>
    <property type="match status" value="1"/>
</dbReference>
<evidence type="ECO:0000256" key="4">
    <source>
        <dbReference type="ARBA" id="ARBA00022763"/>
    </source>
</evidence>
<dbReference type="InterPro" id="IPR035937">
    <property type="entry name" value="FPG_N"/>
</dbReference>
<keyword evidence="8" id="KW-0238">DNA-binding</keyword>
<feature type="compositionally biased region" description="Low complexity" evidence="14">
    <location>
        <begin position="104"/>
        <end position="132"/>
    </location>
</feature>
<evidence type="ECO:0000256" key="7">
    <source>
        <dbReference type="ARBA" id="ARBA00022833"/>
    </source>
</evidence>
<keyword evidence="11" id="KW-0511">Multifunctional enzyme</keyword>
<protein>
    <recommendedName>
        <fullName evidence="2">DNA-(apurinic or apyrimidinic site) lyase</fullName>
        <ecNumber evidence="2">4.2.99.18</ecNumber>
    </recommendedName>
</protein>
<dbReference type="EC" id="4.2.99.18" evidence="2"/>
<keyword evidence="9" id="KW-0234">DNA repair</keyword>
<evidence type="ECO:0000256" key="3">
    <source>
        <dbReference type="ARBA" id="ARBA00022723"/>
    </source>
</evidence>
<dbReference type="RefSeq" id="WP_188806830.1">
    <property type="nucleotide sequence ID" value="NZ_BAAAOU010000008.1"/>
</dbReference>
<evidence type="ECO:0000256" key="14">
    <source>
        <dbReference type="SAM" id="MobiDB-lite"/>
    </source>
</evidence>
<dbReference type="SUPFAM" id="SSF57716">
    <property type="entry name" value="Glucocorticoid receptor-like (DNA-binding domain)"/>
    <property type="match status" value="1"/>
</dbReference>
<dbReference type="PANTHER" id="PTHR42697:SF3">
    <property type="entry name" value="ENDONUCLEASE 8 1"/>
    <property type="match status" value="1"/>
</dbReference>
<evidence type="ECO:0000256" key="2">
    <source>
        <dbReference type="ARBA" id="ARBA00012720"/>
    </source>
</evidence>